<dbReference type="PANTHER" id="PTHR34570:SF12">
    <property type="entry name" value="EXPRESSED PROTEIN"/>
    <property type="match status" value="1"/>
</dbReference>
<sequence>MGRQNSGQTAIHSSSIALLQERFRQLQRVKEMREEKEMFRFFPEESDGCTSPASRKYNTPQQKPCNLSFQSESSTNVAAQAISTCSQIKTCLSLWPDRSTHVADHNVINKSHCLNNINKSWFSNTTTPMFVVDDYDNECDVDTSLHL</sequence>
<dbReference type="AlphaFoldDB" id="A0AAD8N4F1"/>
<comment type="caution">
    <text evidence="1">The sequence shown here is derived from an EMBL/GenBank/DDBJ whole genome shotgun (WGS) entry which is preliminary data.</text>
</comment>
<proteinExistence type="predicted"/>
<name>A0AAD8N4F1_9APIA</name>
<dbReference type="EMBL" id="JAUIZM010000003">
    <property type="protein sequence ID" value="KAK1395491.1"/>
    <property type="molecule type" value="Genomic_DNA"/>
</dbReference>
<keyword evidence="2" id="KW-1185">Reference proteome</keyword>
<accession>A0AAD8N4F1</accession>
<evidence type="ECO:0000313" key="2">
    <source>
        <dbReference type="Proteomes" id="UP001237642"/>
    </source>
</evidence>
<reference evidence="1" key="1">
    <citation type="submission" date="2023-02" db="EMBL/GenBank/DDBJ databases">
        <title>Genome of toxic invasive species Heracleum sosnowskyi carries increased number of genes despite the absence of recent whole-genome duplications.</title>
        <authorList>
            <person name="Schelkunov M."/>
            <person name="Shtratnikova V."/>
            <person name="Makarenko M."/>
            <person name="Klepikova A."/>
            <person name="Omelchenko D."/>
            <person name="Novikova G."/>
            <person name="Obukhova E."/>
            <person name="Bogdanov V."/>
            <person name="Penin A."/>
            <person name="Logacheva M."/>
        </authorList>
    </citation>
    <scope>NUCLEOTIDE SEQUENCE</scope>
    <source>
        <strain evidence="1">Hsosn_3</strain>
        <tissue evidence="1">Leaf</tissue>
    </source>
</reference>
<reference evidence="1" key="2">
    <citation type="submission" date="2023-05" db="EMBL/GenBank/DDBJ databases">
        <authorList>
            <person name="Schelkunov M.I."/>
        </authorList>
    </citation>
    <scope>NUCLEOTIDE SEQUENCE</scope>
    <source>
        <strain evidence="1">Hsosn_3</strain>
        <tissue evidence="1">Leaf</tissue>
    </source>
</reference>
<dbReference type="Proteomes" id="UP001237642">
    <property type="component" value="Unassembled WGS sequence"/>
</dbReference>
<evidence type="ECO:0000313" key="1">
    <source>
        <dbReference type="EMBL" id="KAK1395491.1"/>
    </source>
</evidence>
<dbReference type="PANTHER" id="PTHR34570">
    <property type="entry name" value="OS03G0593100 PROTEIN"/>
    <property type="match status" value="1"/>
</dbReference>
<protein>
    <submittedName>
        <fullName evidence="1">Uncharacterized protein</fullName>
    </submittedName>
</protein>
<organism evidence="1 2">
    <name type="scientific">Heracleum sosnowskyi</name>
    <dbReference type="NCBI Taxonomy" id="360622"/>
    <lineage>
        <taxon>Eukaryota</taxon>
        <taxon>Viridiplantae</taxon>
        <taxon>Streptophyta</taxon>
        <taxon>Embryophyta</taxon>
        <taxon>Tracheophyta</taxon>
        <taxon>Spermatophyta</taxon>
        <taxon>Magnoliopsida</taxon>
        <taxon>eudicotyledons</taxon>
        <taxon>Gunneridae</taxon>
        <taxon>Pentapetalae</taxon>
        <taxon>asterids</taxon>
        <taxon>campanulids</taxon>
        <taxon>Apiales</taxon>
        <taxon>Apiaceae</taxon>
        <taxon>Apioideae</taxon>
        <taxon>apioid superclade</taxon>
        <taxon>Tordylieae</taxon>
        <taxon>Tordyliinae</taxon>
        <taxon>Heracleum</taxon>
    </lineage>
</organism>
<gene>
    <name evidence="1" type="ORF">POM88_014547</name>
</gene>